<dbReference type="EMBL" id="JABFAD010000007">
    <property type="protein sequence ID" value="MBA0803997.1"/>
    <property type="molecule type" value="Genomic_DNA"/>
</dbReference>
<protein>
    <submittedName>
        <fullName evidence="2">Uncharacterized protein</fullName>
    </submittedName>
</protein>
<comment type="caution">
    <text evidence="2">The sequence shown here is derived from an EMBL/GenBank/DDBJ whole genome shotgun (WGS) entry which is preliminary data.</text>
</comment>
<dbReference type="OrthoDB" id="944858at2759"/>
<feature type="region of interest" description="Disordered" evidence="1">
    <location>
        <begin position="16"/>
        <end position="38"/>
    </location>
</feature>
<gene>
    <name evidence="2" type="ORF">Gohar_014154</name>
</gene>
<accession>A0A7J9H2C9</accession>
<reference evidence="2 3" key="1">
    <citation type="journal article" date="2019" name="Genome Biol. Evol.">
        <title>Insights into the evolution of the New World diploid cottons (Gossypium, subgenus Houzingenia) based on genome sequencing.</title>
        <authorList>
            <person name="Grover C.E."/>
            <person name="Arick M.A. 2nd"/>
            <person name="Thrash A."/>
            <person name="Conover J.L."/>
            <person name="Sanders W.S."/>
            <person name="Peterson D.G."/>
            <person name="Frelichowski J.E."/>
            <person name="Scheffler J.A."/>
            <person name="Scheffler B.E."/>
            <person name="Wendel J.F."/>
        </authorList>
    </citation>
    <scope>NUCLEOTIDE SEQUENCE [LARGE SCALE GENOMIC DNA]</scope>
    <source>
        <strain evidence="2">0</strain>
        <tissue evidence="2">Leaf</tissue>
    </source>
</reference>
<name>A0A7J9H2C9_9ROSI</name>
<evidence type="ECO:0000313" key="2">
    <source>
        <dbReference type="EMBL" id="MBA0803997.1"/>
    </source>
</evidence>
<keyword evidence="3" id="KW-1185">Reference proteome</keyword>
<proteinExistence type="predicted"/>
<evidence type="ECO:0000313" key="3">
    <source>
        <dbReference type="Proteomes" id="UP000593560"/>
    </source>
</evidence>
<organism evidence="2 3">
    <name type="scientific">Gossypium harknessii</name>
    <dbReference type="NCBI Taxonomy" id="34285"/>
    <lineage>
        <taxon>Eukaryota</taxon>
        <taxon>Viridiplantae</taxon>
        <taxon>Streptophyta</taxon>
        <taxon>Embryophyta</taxon>
        <taxon>Tracheophyta</taxon>
        <taxon>Spermatophyta</taxon>
        <taxon>Magnoliopsida</taxon>
        <taxon>eudicotyledons</taxon>
        <taxon>Gunneridae</taxon>
        <taxon>Pentapetalae</taxon>
        <taxon>rosids</taxon>
        <taxon>malvids</taxon>
        <taxon>Malvales</taxon>
        <taxon>Malvaceae</taxon>
        <taxon>Malvoideae</taxon>
        <taxon>Gossypium</taxon>
    </lineage>
</organism>
<evidence type="ECO:0000256" key="1">
    <source>
        <dbReference type="SAM" id="MobiDB-lite"/>
    </source>
</evidence>
<feature type="non-terminal residue" evidence="2">
    <location>
        <position position="1"/>
    </location>
</feature>
<sequence length="38" mass="3938">VGNHLCGPPLTKNCTSKGIPTDVANNGSNSEGSRVNWL</sequence>
<dbReference type="AlphaFoldDB" id="A0A7J9H2C9"/>
<dbReference type="Proteomes" id="UP000593560">
    <property type="component" value="Unassembled WGS sequence"/>
</dbReference>